<dbReference type="PANTHER" id="PTHR11559">
    <property type="entry name" value="CARBOXYLESTERASE"/>
    <property type="match status" value="1"/>
</dbReference>
<dbReference type="SUPFAM" id="SSF53474">
    <property type="entry name" value="alpha/beta-Hydrolases"/>
    <property type="match status" value="1"/>
</dbReference>
<proteinExistence type="evidence at transcript level"/>
<evidence type="ECO:0000256" key="4">
    <source>
        <dbReference type="ARBA" id="ARBA00022801"/>
    </source>
</evidence>
<comment type="similarity">
    <text evidence="2">Belongs to the 'GDXG' lipolytic enzyme family.</text>
</comment>
<keyword evidence="3" id="KW-0719">Serine esterase</keyword>
<dbReference type="InterPro" id="IPR019826">
    <property type="entry name" value="Carboxylesterase_B_AS"/>
</dbReference>
<comment type="similarity">
    <text evidence="1">Belongs to the type-B carboxylesterase/lipase family.</text>
</comment>
<keyword evidence="5" id="KW-1015">Disulfide bond</keyword>
<evidence type="ECO:0000256" key="6">
    <source>
        <dbReference type="ARBA" id="ARBA00023180"/>
    </source>
</evidence>
<feature type="region of interest" description="Disordered" evidence="7">
    <location>
        <begin position="82"/>
        <end position="107"/>
    </location>
</feature>
<dbReference type="Pfam" id="PF00135">
    <property type="entry name" value="COesterase"/>
    <property type="match status" value="1"/>
</dbReference>
<dbReference type="InterPro" id="IPR002018">
    <property type="entry name" value="CarbesteraseB"/>
</dbReference>
<dbReference type="FunFam" id="3.40.50.1820:FF:000092">
    <property type="entry name" value="Carboxylic ester hydrolase"/>
    <property type="match status" value="1"/>
</dbReference>
<name>A0A068F517_CALSG</name>
<accession>A0A068F517</accession>
<evidence type="ECO:0000256" key="3">
    <source>
        <dbReference type="ARBA" id="ARBA00022487"/>
    </source>
</evidence>
<feature type="compositionally biased region" description="Polar residues" evidence="7">
    <location>
        <begin position="44"/>
        <end position="57"/>
    </location>
</feature>
<dbReference type="EMBL" id="KJ702184">
    <property type="protein sequence ID" value="AID61338.1"/>
    <property type="molecule type" value="mRNA"/>
</dbReference>
<dbReference type="AlphaFoldDB" id="A0A068F517"/>
<keyword evidence="4" id="KW-0378">Hydrolase</keyword>
<protein>
    <submittedName>
        <fullName evidence="9">Esterase</fullName>
    </submittedName>
</protein>
<dbReference type="ESTHER" id="calsg-a0a068f517">
    <property type="family name" value="Carb_B_Arthropoda"/>
</dbReference>
<feature type="domain" description="Carboxylesterase type B" evidence="8">
    <location>
        <begin position="209"/>
        <end position="748"/>
    </location>
</feature>
<organism evidence="9">
    <name type="scientific">Calliphora stygia</name>
    <name type="common">Common brown blowfly</name>
    <dbReference type="NCBI Taxonomy" id="145453"/>
    <lineage>
        <taxon>Eukaryota</taxon>
        <taxon>Metazoa</taxon>
        <taxon>Ecdysozoa</taxon>
        <taxon>Arthropoda</taxon>
        <taxon>Hexapoda</taxon>
        <taxon>Insecta</taxon>
        <taxon>Pterygota</taxon>
        <taxon>Neoptera</taxon>
        <taxon>Endopterygota</taxon>
        <taxon>Diptera</taxon>
        <taxon>Brachycera</taxon>
        <taxon>Muscomorpha</taxon>
        <taxon>Oestroidea</taxon>
        <taxon>Calliphoridae</taxon>
        <taxon>Calliphorinae</taxon>
        <taxon>Calliphora</taxon>
    </lineage>
</organism>
<evidence type="ECO:0000256" key="5">
    <source>
        <dbReference type="ARBA" id="ARBA00023157"/>
    </source>
</evidence>
<gene>
    <name evidence="9" type="primary">Est10</name>
</gene>
<keyword evidence="6" id="KW-0325">Glycoprotein</keyword>
<dbReference type="InterPro" id="IPR029058">
    <property type="entry name" value="AB_hydrolase_fold"/>
</dbReference>
<reference evidence="9" key="1">
    <citation type="journal article" date="2015" name="BMC Genomics">
        <title>Chemosensory genes identified in the antennal transcriptome of the blowfly Calliphora stygia.</title>
        <authorList>
            <person name="Leitch O.J."/>
            <person name="Papanicolaou A."/>
            <person name="Lennard C."/>
            <person name="Kirkbride K.P."/>
            <person name="Anderson A."/>
        </authorList>
    </citation>
    <scope>NUCLEOTIDE SEQUENCE</scope>
</reference>
<dbReference type="CDD" id="cd00312">
    <property type="entry name" value="Esterase_lipase"/>
    <property type="match status" value="1"/>
</dbReference>
<evidence type="ECO:0000259" key="8">
    <source>
        <dbReference type="Pfam" id="PF00135"/>
    </source>
</evidence>
<dbReference type="InterPro" id="IPR050309">
    <property type="entry name" value="Type-B_Carboxylest/Lipase"/>
</dbReference>
<sequence>MACRRSLEYVTALAAIAMALALIAFAISVTNLNRNNRERKENTDANTTNRQQMENNSETQLLIETTTNNNLINSTIISTDIPSSTTATSTSTTNASTSTTTTSTASTLTPTEENNIHIVLPTIKSVATAVTSNNIIPVDGDDAVVVIDNSYGEFSTTTITSAIDPSTIEETTAWKTLTSHPNSLVQLLPSRAMRVVQEVVRSFRKDAQVVVTTSAGKVRGRFQKYRSGERGGYYSFKGIRYGQAPVGDRRFRAAEPEKSWLGVRDASREGNSCPHKNMILDTFKGNEDCLFINVFTAKMPKGEFNPEFPVMVWLHGGGYSFGSGNTFLYGPDYLVAENVVLVTLNYRLGPLGFLTAGPDAPGNQGLKDQILALKWVRDNIAAFGGDPNQVTVFGESAGASSVQMLLLSPLAKGLFHRAISESGSALNPWSMGENSVTRAARLAANLGYVGANTTEDMLEFLRRAPAMKLVEAAPTTLTEEDFRNNIGLPFVPVIEGYWNKEGEKNTYYEAPFITETPQELYKKHKFHKNIPYMTGYNTHEAMLFIRRLRKNPQLLQIIENDFERLVPHDLNVTDQLVRVSRDIRQFYLGSKQVGIESVDEMIALLTDLMFLQGIRRTARHHAKYGNAPVYMYRFSFDGALGLYKRMLGLQRPGVCHGDEMGYLFKFGFFNLSLDPKSMEVLVKNRMVRMWTNFAKYGNPTPPHIDDNLLTTTWQPINASDVMENLSYMDITKNLEMKVNPEFERQQFWDYMYEHYNGNAM</sequence>
<dbReference type="PROSITE" id="PS00122">
    <property type="entry name" value="CARBOXYLESTERASE_B_1"/>
    <property type="match status" value="1"/>
</dbReference>
<evidence type="ECO:0000256" key="7">
    <source>
        <dbReference type="SAM" id="MobiDB-lite"/>
    </source>
</evidence>
<evidence type="ECO:0000313" key="9">
    <source>
        <dbReference type="EMBL" id="AID61338.1"/>
    </source>
</evidence>
<dbReference type="GO" id="GO:0052689">
    <property type="term" value="F:carboxylic ester hydrolase activity"/>
    <property type="evidence" value="ECO:0007669"/>
    <property type="project" value="UniProtKB-KW"/>
</dbReference>
<evidence type="ECO:0000256" key="2">
    <source>
        <dbReference type="ARBA" id="ARBA00010515"/>
    </source>
</evidence>
<dbReference type="PROSITE" id="PS01173">
    <property type="entry name" value="LIPASE_GDXG_HIS"/>
    <property type="match status" value="1"/>
</dbReference>
<evidence type="ECO:0000256" key="1">
    <source>
        <dbReference type="ARBA" id="ARBA00005964"/>
    </source>
</evidence>
<feature type="region of interest" description="Disordered" evidence="7">
    <location>
        <begin position="37"/>
        <end position="57"/>
    </location>
</feature>
<dbReference type="Gene3D" id="3.40.50.1820">
    <property type="entry name" value="alpha/beta hydrolase"/>
    <property type="match status" value="1"/>
</dbReference>
<dbReference type="InterPro" id="IPR002168">
    <property type="entry name" value="Lipase_GDXG_HIS_AS"/>
</dbReference>